<evidence type="ECO:0000313" key="1">
    <source>
        <dbReference type="EMBL" id="MDL0081706.1"/>
    </source>
</evidence>
<reference evidence="1 2" key="1">
    <citation type="journal article" date="2023" name="Microorganisms">
        <title>Isolation and Genomic Characteristics of Cat-Borne Campylobacter felis sp. nov. and Sheep-Borne Campylobacter ovis sp. nov.</title>
        <authorList>
            <person name="Wang H."/>
            <person name="Li Y."/>
            <person name="Gu Y."/>
            <person name="Zhou G."/>
            <person name="Chen X."/>
            <person name="Zhang X."/>
            <person name="Shao Z."/>
            <person name="Zhang J."/>
            <person name="Zhang M."/>
        </authorList>
    </citation>
    <scope>NUCLEOTIDE SEQUENCE [LARGE SCALE GENOMIC DNA]</scope>
    <source>
        <strain evidence="1 2">XJK30-2</strain>
    </source>
</reference>
<comment type="caution">
    <text evidence="1">The sequence shown here is derived from an EMBL/GenBank/DDBJ whole genome shotgun (WGS) entry which is preliminary data.</text>
</comment>
<sequence>MRDKPLIAAPRELDRRPSLISLTRLAKQRFLIANIKSLHLRLQSHDSSLKILPPAPCLDLSRFWFFNPRIHFFIVIASETKQSIKKWILARRLWIATPTSRLAMTIKKRILGFAKIVGDFDPKTQDKRYASKNTPKHDYLKHHNSSSS</sequence>
<proteinExistence type="predicted"/>
<evidence type="ECO:0000313" key="2">
    <source>
        <dbReference type="Proteomes" id="UP001173802"/>
    </source>
</evidence>
<keyword evidence="2" id="KW-1185">Reference proteome</keyword>
<protein>
    <submittedName>
        <fullName evidence="1">Uncharacterized protein</fullName>
    </submittedName>
</protein>
<accession>A0ACC6FSP2</accession>
<dbReference type="EMBL" id="JANURN010000002">
    <property type="protein sequence ID" value="MDL0081706.1"/>
    <property type="molecule type" value="Genomic_DNA"/>
</dbReference>
<gene>
    <name evidence="1" type="ORF">NYG90_03275</name>
</gene>
<name>A0ACC6FSP2_9HELI</name>
<organism evidence="1 2">
    <name type="scientific">Helicobacter zhangjianzhongii</name>
    <dbReference type="NCBI Taxonomy" id="2974574"/>
    <lineage>
        <taxon>Bacteria</taxon>
        <taxon>Pseudomonadati</taxon>
        <taxon>Campylobacterota</taxon>
        <taxon>Epsilonproteobacteria</taxon>
        <taxon>Campylobacterales</taxon>
        <taxon>Helicobacteraceae</taxon>
        <taxon>Helicobacter</taxon>
    </lineage>
</organism>
<dbReference type="Proteomes" id="UP001173802">
    <property type="component" value="Unassembled WGS sequence"/>
</dbReference>